<dbReference type="Pfam" id="PF04448">
    <property type="entry name" value="DUF551"/>
    <property type="match status" value="1"/>
</dbReference>
<dbReference type="AlphaFoldDB" id="A0A125QHD6"/>
<name>A0A125QHD6_PSEFL</name>
<protein>
    <recommendedName>
        <fullName evidence="1">DUF551 domain-containing protein</fullName>
    </recommendedName>
</protein>
<dbReference type="RefSeq" id="WP_060765671.1">
    <property type="nucleotide sequence ID" value="NZ_LCYC01000003.1"/>
</dbReference>
<dbReference type="EMBL" id="LCYC01000003">
    <property type="protein sequence ID" value="KWV84177.1"/>
    <property type="molecule type" value="Genomic_DNA"/>
</dbReference>
<organism evidence="2 3">
    <name type="scientific">Pseudomonas fluorescens</name>
    <dbReference type="NCBI Taxonomy" id="294"/>
    <lineage>
        <taxon>Bacteria</taxon>
        <taxon>Pseudomonadati</taxon>
        <taxon>Pseudomonadota</taxon>
        <taxon>Gammaproteobacteria</taxon>
        <taxon>Pseudomonadales</taxon>
        <taxon>Pseudomonadaceae</taxon>
        <taxon>Pseudomonas</taxon>
    </lineage>
</organism>
<sequence length="61" mass="7319">MSDWIKCSDRLPPEGEKRDYLCLFEYGQMQVTEWLPDNTLGWCFWYGDPSHWMPLPPLPIE</sequence>
<dbReference type="Proteomes" id="UP000063434">
    <property type="component" value="Unassembled WGS sequence"/>
</dbReference>
<accession>A0A125QHD6</accession>
<comment type="caution">
    <text evidence="2">The sequence shown here is derived from an EMBL/GenBank/DDBJ whole genome shotgun (WGS) entry which is preliminary data.</text>
</comment>
<dbReference type="PATRIC" id="fig|294.195.peg.294"/>
<gene>
    <name evidence="2" type="ORF">PFL603g_00275</name>
</gene>
<evidence type="ECO:0000313" key="2">
    <source>
        <dbReference type="EMBL" id="KWV84177.1"/>
    </source>
</evidence>
<proteinExistence type="predicted"/>
<reference evidence="2 3" key="1">
    <citation type="submission" date="2015-05" db="EMBL/GenBank/DDBJ databases">
        <title>A genomic and transcriptomic approach to investigate the blue pigment phenotype in Pseudomonas fluorescens.</title>
        <authorList>
            <person name="Andreani N.A."/>
            <person name="Cardazzo B."/>
        </authorList>
    </citation>
    <scope>NUCLEOTIDE SEQUENCE [LARGE SCALE GENOMIC DNA]</scope>
    <source>
        <strain evidence="2 3">Ps_40</strain>
    </source>
</reference>
<feature type="domain" description="DUF551" evidence="1">
    <location>
        <begin position="4"/>
        <end position="56"/>
    </location>
</feature>
<dbReference type="InterPro" id="IPR007539">
    <property type="entry name" value="DUF551"/>
</dbReference>
<evidence type="ECO:0000313" key="3">
    <source>
        <dbReference type="Proteomes" id="UP000063434"/>
    </source>
</evidence>
<evidence type="ECO:0000259" key="1">
    <source>
        <dbReference type="Pfam" id="PF04448"/>
    </source>
</evidence>